<dbReference type="Proteomes" id="UP000799764">
    <property type="component" value="Unassembled WGS sequence"/>
</dbReference>
<name>A0A9P4UIJ4_9PLEO</name>
<protein>
    <submittedName>
        <fullName evidence="3">Uncharacterized protein</fullName>
    </submittedName>
</protein>
<feature type="region of interest" description="Disordered" evidence="1">
    <location>
        <begin position="60"/>
        <end position="84"/>
    </location>
</feature>
<dbReference type="EMBL" id="MU001493">
    <property type="protein sequence ID" value="KAF2450367.1"/>
    <property type="molecule type" value="Genomic_DNA"/>
</dbReference>
<comment type="caution">
    <text evidence="3">The sequence shown here is derived from an EMBL/GenBank/DDBJ whole genome shotgun (WGS) entry which is preliminary data.</text>
</comment>
<keyword evidence="4" id="KW-1185">Reference proteome</keyword>
<reference evidence="3" key="1">
    <citation type="journal article" date="2020" name="Stud. Mycol.">
        <title>101 Dothideomycetes genomes: a test case for predicting lifestyles and emergence of pathogens.</title>
        <authorList>
            <person name="Haridas S."/>
            <person name="Albert R."/>
            <person name="Binder M."/>
            <person name="Bloem J."/>
            <person name="Labutti K."/>
            <person name="Salamov A."/>
            <person name="Andreopoulos B."/>
            <person name="Baker S."/>
            <person name="Barry K."/>
            <person name="Bills G."/>
            <person name="Bluhm B."/>
            <person name="Cannon C."/>
            <person name="Castanera R."/>
            <person name="Culley D."/>
            <person name="Daum C."/>
            <person name="Ezra D."/>
            <person name="Gonzalez J."/>
            <person name="Henrissat B."/>
            <person name="Kuo A."/>
            <person name="Liang C."/>
            <person name="Lipzen A."/>
            <person name="Lutzoni F."/>
            <person name="Magnuson J."/>
            <person name="Mondo S."/>
            <person name="Nolan M."/>
            <person name="Ohm R."/>
            <person name="Pangilinan J."/>
            <person name="Park H.-J."/>
            <person name="Ramirez L."/>
            <person name="Alfaro M."/>
            <person name="Sun H."/>
            <person name="Tritt A."/>
            <person name="Yoshinaga Y."/>
            <person name="Zwiers L.-H."/>
            <person name="Turgeon B."/>
            <person name="Goodwin S."/>
            <person name="Spatafora J."/>
            <person name="Crous P."/>
            <person name="Grigoriev I."/>
        </authorList>
    </citation>
    <scope>NUCLEOTIDE SEQUENCE</scope>
    <source>
        <strain evidence="3">CBS 690.94</strain>
    </source>
</reference>
<evidence type="ECO:0000313" key="3">
    <source>
        <dbReference type="EMBL" id="KAF2450367.1"/>
    </source>
</evidence>
<evidence type="ECO:0000256" key="1">
    <source>
        <dbReference type="SAM" id="MobiDB-lite"/>
    </source>
</evidence>
<keyword evidence="2" id="KW-0472">Membrane</keyword>
<keyword evidence="2" id="KW-1133">Transmembrane helix</keyword>
<sequence length="131" mass="13937">MAADSEDTLLNNTTASPPGDTAAPPQKKPRLSAGAYAGIGVGCVFGLSFLGAATLVWRRRSKSATSSETHHAFHKAELHGEGKPRLEAMSNTRMELETIEPGHEIKGSQTVPHEMQGSEVPIHELGHTGTR</sequence>
<gene>
    <name evidence="3" type="ORF">P171DRAFT_439028</name>
</gene>
<evidence type="ECO:0000256" key="2">
    <source>
        <dbReference type="SAM" id="Phobius"/>
    </source>
</evidence>
<organism evidence="3 4">
    <name type="scientific">Karstenula rhodostoma CBS 690.94</name>
    <dbReference type="NCBI Taxonomy" id="1392251"/>
    <lineage>
        <taxon>Eukaryota</taxon>
        <taxon>Fungi</taxon>
        <taxon>Dikarya</taxon>
        <taxon>Ascomycota</taxon>
        <taxon>Pezizomycotina</taxon>
        <taxon>Dothideomycetes</taxon>
        <taxon>Pleosporomycetidae</taxon>
        <taxon>Pleosporales</taxon>
        <taxon>Massarineae</taxon>
        <taxon>Didymosphaeriaceae</taxon>
        <taxon>Karstenula</taxon>
    </lineage>
</organism>
<accession>A0A9P4UIJ4</accession>
<keyword evidence="2" id="KW-0812">Transmembrane</keyword>
<evidence type="ECO:0000313" key="4">
    <source>
        <dbReference type="Proteomes" id="UP000799764"/>
    </source>
</evidence>
<feature type="compositionally biased region" description="Basic and acidic residues" evidence="1">
    <location>
        <begin position="68"/>
        <end position="84"/>
    </location>
</feature>
<proteinExistence type="predicted"/>
<feature type="region of interest" description="Disordered" evidence="1">
    <location>
        <begin position="1"/>
        <end position="32"/>
    </location>
</feature>
<feature type="transmembrane region" description="Helical" evidence="2">
    <location>
        <begin position="35"/>
        <end position="57"/>
    </location>
</feature>
<dbReference type="AlphaFoldDB" id="A0A9P4UIJ4"/>